<dbReference type="Gene3D" id="1.10.520.20">
    <property type="entry name" value="N-terminal domain of the delta subunit of the F1F0-ATP synthase"/>
    <property type="match status" value="1"/>
</dbReference>
<keyword evidence="4 8" id="KW-0406">Ion transport</keyword>
<dbReference type="HAMAP" id="MF_01416">
    <property type="entry name" value="ATP_synth_delta_bact"/>
    <property type="match status" value="1"/>
</dbReference>
<evidence type="ECO:0000256" key="1">
    <source>
        <dbReference type="ARBA" id="ARBA00004370"/>
    </source>
</evidence>
<evidence type="ECO:0000313" key="10">
    <source>
        <dbReference type="EMBL" id="GHE97770.1"/>
    </source>
</evidence>
<evidence type="ECO:0000313" key="11">
    <source>
        <dbReference type="Proteomes" id="UP000609802"/>
    </source>
</evidence>
<keyword evidence="11" id="KW-1185">Reference proteome</keyword>
<name>A0ABQ3IXG9_9RHOB</name>
<dbReference type="NCBIfam" id="TIGR01145">
    <property type="entry name" value="ATP_synt_delta"/>
    <property type="match status" value="1"/>
</dbReference>
<dbReference type="InterPro" id="IPR020781">
    <property type="entry name" value="ATPase_OSCP/d_CS"/>
</dbReference>
<gene>
    <name evidence="8 10" type="primary">atpH</name>
    <name evidence="10" type="ORF">GCM10016455_17930</name>
</gene>
<dbReference type="Pfam" id="PF00213">
    <property type="entry name" value="OSCP"/>
    <property type="match status" value="1"/>
</dbReference>
<comment type="function">
    <text evidence="8">F(1)F(0) ATP synthase produces ATP from ADP in the presence of a proton or sodium gradient. F-type ATPases consist of two structural domains, F(1) containing the extramembraneous catalytic core and F(0) containing the membrane proton channel, linked together by a central stalk and a peripheral stalk. During catalysis, ATP synthesis in the catalytic domain of F(1) is coupled via a rotary mechanism of the central stalk subunits to proton translocation.</text>
</comment>
<keyword evidence="8" id="KW-1003">Cell membrane</keyword>
<dbReference type="InterPro" id="IPR026015">
    <property type="entry name" value="ATP_synth_OSCP/delta_N_sf"/>
</dbReference>
<dbReference type="SUPFAM" id="SSF47928">
    <property type="entry name" value="N-terminal domain of the delta subunit of the F1F0-ATP synthase"/>
    <property type="match status" value="1"/>
</dbReference>
<comment type="subcellular location">
    <subcellularLocation>
        <location evidence="8">Cell membrane</location>
        <topology evidence="8">Peripheral membrane protein</topology>
    </subcellularLocation>
    <subcellularLocation>
        <location evidence="1">Membrane</location>
    </subcellularLocation>
</comment>
<evidence type="ECO:0000256" key="7">
    <source>
        <dbReference type="ARBA" id="ARBA00023310"/>
    </source>
</evidence>
<evidence type="ECO:0000256" key="2">
    <source>
        <dbReference type="ARBA" id="ARBA00022448"/>
    </source>
</evidence>
<evidence type="ECO:0000256" key="3">
    <source>
        <dbReference type="ARBA" id="ARBA00022781"/>
    </source>
</evidence>
<keyword evidence="2 8" id="KW-0813">Transport</keyword>
<keyword evidence="7 8" id="KW-0066">ATP synthesis</keyword>
<organism evidence="10 11">
    <name type="scientific">Aliiroseovarius zhejiangensis</name>
    <dbReference type="NCBI Taxonomy" id="1632025"/>
    <lineage>
        <taxon>Bacteria</taxon>
        <taxon>Pseudomonadati</taxon>
        <taxon>Pseudomonadota</taxon>
        <taxon>Alphaproteobacteria</taxon>
        <taxon>Rhodobacterales</taxon>
        <taxon>Paracoccaceae</taxon>
        <taxon>Aliiroseovarius</taxon>
    </lineage>
</organism>
<dbReference type="PANTHER" id="PTHR11910">
    <property type="entry name" value="ATP SYNTHASE DELTA CHAIN"/>
    <property type="match status" value="1"/>
</dbReference>
<protein>
    <recommendedName>
        <fullName evidence="8">ATP synthase subunit delta</fullName>
    </recommendedName>
    <alternativeName>
        <fullName evidence="8">ATP synthase F(1) sector subunit delta</fullName>
    </alternativeName>
    <alternativeName>
        <fullName evidence="8">F-type ATPase subunit delta</fullName>
        <shortName evidence="8">F-ATPase subunit delta</shortName>
    </alternativeName>
</protein>
<evidence type="ECO:0000256" key="4">
    <source>
        <dbReference type="ARBA" id="ARBA00023065"/>
    </source>
</evidence>
<dbReference type="PROSITE" id="PS00389">
    <property type="entry name" value="ATPASE_DELTA"/>
    <property type="match status" value="1"/>
</dbReference>
<sequence>MDVSEPVAISTGIAQRYATAVFDLAKEGKNLKAVEADVAALEAALADSEDLRNLISSPIYSRDEQGASITAIAKKMKLSSTVANTLGLMAQKRRLFVLPQFVAALRALIADDKGEVTAQVTAAKAMTKAQQDKLAKALKASVGKDVNINLAVDESLIGGLVVQVGSRMIDTSIRAKLNALQNSMKEVG</sequence>
<keyword evidence="3 8" id="KW-0375">Hydrogen ion transport</keyword>
<comment type="function">
    <text evidence="8">This protein is part of the stalk that links CF(0) to CF(1). It either transmits conformational changes from CF(0) to CF(1) or is implicated in proton conduction.</text>
</comment>
<dbReference type="InterPro" id="IPR000711">
    <property type="entry name" value="ATPase_OSCP/dsu"/>
</dbReference>
<keyword evidence="9" id="KW-0175">Coiled coil</keyword>
<proteinExistence type="inferred from homology"/>
<evidence type="ECO:0000256" key="9">
    <source>
        <dbReference type="SAM" id="Coils"/>
    </source>
</evidence>
<evidence type="ECO:0000256" key="8">
    <source>
        <dbReference type="HAMAP-Rule" id="MF_01416"/>
    </source>
</evidence>
<evidence type="ECO:0000256" key="6">
    <source>
        <dbReference type="ARBA" id="ARBA00023196"/>
    </source>
</evidence>
<keyword evidence="6 8" id="KW-0139">CF(1)</keyword>
<comment type="caution">
    <text evidence="10">The sequence shown here is derived from an EMBL/GenBank/DDBJ whole genome shotgun (WGS) entry which is preliminary data.</text>
</comment>
<accession>A0ABQ3IXG9</accession>
<dbReference type="PRINTS" id="PR00125">
    <property type="entry name" value="ATPASEDELTA"/>
</dbReference>
<keyword evidence="5 8" id="KW-0472">Membrane</keyword>
<comment type="similarity">
    <text evidence="8">Belongs to the ATPase delta chain family.</text>
</comment>
<reference evidence="11" key="1">
    <citation type="journal article" date="2019" name="Int. J. Syst. Evol. Microbiol.">
        <title>The Global Catalogue of Microorganisms (GCM) 10K type strain sequencing project: providing services to taxonomists for standard genome sequencing and annotation.</title>
        <authorList>
            <consortium name="The Broad Institute Genomics Platform"/>
            <consortium name="The Broad Institute Genome Sequencing Center for Infectious Disease"/>
            <person name="Wu L."/>
            <person name="Ma J."/>
        </authorList>
    </citation>
    <scope>NUCLEOTIDE SEQUENCE [LARGE SCALE GENOMIC DNA]</scope>
    <source>
        <strain evidence="11">KCTC 42443</strain>
    </source>
</reference>
<dbReference type="EMBL" id="BNCH01000003">
    <property type="protein sequence ID" value="GHE97770.1"/>
    <property type="molecule type" value="Genomic_DNA"/>
</dbReference>
<feature type="coiled-coil region" evidence="9">
    <location>
        <begin position="24"/>
        <end position="51"/>
    </location>
</feature>
<dbReference type="NCBIfam" id="NF004406">
    <property type="entry name" value="PRK05758.3-2"/>
    <property type="match status" value="1"/>
</dbReference>
<dbReference type="Proteomes" id="UP000609802">
    <property type="component" value="Unassembled WGS sequence"/>
</dbReference>
<dbReference type="NCBIfam" id="NF004402">
    <property type="entry name" value="PRK05758.2-2"/>
    <property type="match status" value="1"/>
</dbReference>
<evidence type="ECO:0000256" key="5">
    <source>
        <dbReference type="ARBA" id="ARBA00023136"/>
    </source>
</evidence>